<name>A0A192CJD0_ECO25</name>
<dbReference type="AlphaFoldDB" id="A0A192CJD0"/>
<sequence length="72" mass="7736">MLRSFHELSHILPLAQGACRGRPIAAAPCTPGLWRTKSPLRGALDLSLTATGSAILTPPTPVRFVIKAQEYL</sequence>
<gene>
    <name evidence="1" type="ORF">WLH_05032</name>
</gene>
<protein>
    <submittedName>
        <fullName evidence="1">Uncharacterized protein</fullName>
    </submittedName>
</protein>
<dbReference type="PATRIC" id="fig|941280.3.peg.4988"/>
<organism evidence="1 2">
    <name type="scientific">Escherichia coli O25b:H4</name>
    <dbReference type="NCBI Taxonomy" id="941280"/>
    <lineage>
        <taxon>Bacteria</taxon>
        <taxon>Pseudomonadati</taxon>
        <taxon>Pseudomonadota</taxon>
        <taxon>Gammaproteobacteria</taxon>
        <taxon>Enterobacterales</taxon>
        <taxon>Enterobacteriaceae</taxon>
        <taxon>Escherichia</taxon>
    </lineage>
</organism>
<evidence type="ECO:0000313" key="2">
    <source>
        <dbReference type="Proteomes" id="UP000183316"/>
    </source>
</evidence>
<reference evidence="1 2" key="1">
    <citation type="submission" date="2016-03" db="EMBL/GenBank/DDBJ databases">
        <title>Genome Sequence and Comparative Pathogenic Determinants of Uropathogenic Escherichia coli O25b:H4, a Clinical Isolate from Saudi Arabia.</title>
        <authorList>
            <person name="Alyamani E.A.J."/>
            <person name="Khiyami M.A."/>
            <person name="Booq R.Y."/>
            <person name="Bahwerth F.S."/>
            <person name="Vaisvil B."/>
            <person name="Schmitt D.P."/>
            <person name="Kapatral V."/>
        </authorList>
    </citation>
    <scope>NUCLEOTIDE SEQUENCE [LARGE SCALE GENOMIC DNA]</scope>
    <source>
        <strain evidence="1 2">O25b:H4</strain>
    </source>
</reference>
<evidence type="ECO:0000313" key="1">
    <source>
        <dbReference type="EMBL" id="ANK06293.1"/>
    </source>
</evidence>
<proteinExistence type="predicted"/>
<dbReference type="Proteomes" id="UP000183316">
    <property type="component" value="Chromosome"/>
</dbReference>
<accession>A0A192CJD0</accession>
<dbReference type="EMBL" id="CP015085">
    <property type="protein sequence ID" value="ANK06293.1"/>
    <property type="molecule type" value="Genomic_DNA"/>
</dbReference>